<evidence type="ECO:0000313" key="3">
    <source>
        <dbReference type="EMBL" id="OQS55235.1"/>
    </source>
</evidence>
<evidence type="ECO:0008006" key="5">
    <source>
        <dbReference type="Google" id="ProtNLM"/>
    </source>
</evidence>
<dbReference type="InterPro" id="IPR013320">
    <property type="entry name" value="ConA-like_dom_sf"/>
</dbReference>
<dbReference type="Gene3D" id="2.60.120.200">
    <property type="match status" value="1"/>
</dbReference>
<evidence type="ECO:0000313" key="4">
    <source>
        <dbReference type="Proteomes" id="UP000192758"/>
    </source>
</evidence>
<dbReference type="EMBL" id="MNPJ01000012">
    <property type="protein sequence ID" value="OQS55235.1"/>
    <property type="molecule type" value="Genomic_DNA"/>
</dbReference>
<dbReference type="SUPFAM" id="SSF49899">
    <property type="entry name" value="Concanavalin A-like lectins/glucanases"/>
    <property type="match status" value="1"/>
</dbReference>
<accession>A0A1W0E7K0</accession>
<comment type="caution">
    <text evidence="3">The sequence shown here is derived from an EMBL/GenBank/DDBJ whole genome shotgun (WGS) entry which is preliminary data.</text>
</comment>
<organism evidence="3 4">
    <name type="scientific">Ecytonucleospora hepatopenaei</name>
    <dbReference type="NCBI Taxonomy" id="646526"/>
    <lineage>
        <taxon>Eukaryota</taxon>
        <taxon>Fungi</taxon>
        <taxon>Fungi incertae sedis</taxon>
        <taxon>Microsporidia</taxon>
        <taxon>Enterocytozoonidae</taxon>
        <taxon>Ecytonucleospora</taxon>
    </lineage>
</organism>
<keyword evidence="1" id="KW-0472">Membrane</keyword>
<evidence type="ECO:0000313" key="2">
    <source>
        <dbReference type="EMBL" id="OQS53481.1"/>
    </source>
</evidence>
<dbReference type="Proteomes" id="UP000192758">
    <property type="component" value="Unassembled WGS sequence"/>
</dbReference>
<feature type="transmembrane region" description="Helical" evidence="1">
    <location>
        <begin position="237"/>
        <end position="254"/>
    </location>
</feature>
<keyword evidence="4" id="KW-1185">Reference proteome</keyword>
<dbReference type="VEuPathDB" id="MicrosporidiaDB:EHP00_2647"/>
<protein>
    <recommendedName>
        <fullName evidence="5">L-type lectin-like domain-containing protein</fullName>
    </recommendedName>
</protein>
<dbReference type="AlphaFoldDB" id="A0A1W0E7K0"/>
<evidence type="ECO:0000256" key="1">
    <source>
        <dbReference type="SAM" id="Phobius"/>
    </source>
</evidence>
<keyword evidence="1" id="KW-1133">Transmembrane helix</keyword>
<keyword evidence="1" id="KW-0812">Transmembrane</keyword>
<dbReference type="OrthoDB" id="2194191at2759"/>
<sequence length="265" mass="30063">MFFTNIYFLSSFCKRNSFDLYVKSMTLLEPFLHPNGKNDDFLFEGSYVVYNKNYANYMQLGYFSPQTSAIIQSKTPIKRKNFKLDVYFALDNVQKGGNGFGFWVSSPLKLGGFYGRNKDFKGFGVVISTKKAPYVEYICSNQKRSQRIYLKDTKGSHQISFVHQYPNLKVLYKPARKSKYEVLIETKTNVDGNSVFGISGHTGNAETVLKVYSVLGTSMKPLKDTYVAGSSQKSSPLVLVIGILSILGLVYYLMSKQKKSEKQLK</sequence>
<proteinExistence type="predicted"/>
<dbReference type="VEuPathDB" id="MicrosporidiaDB:EHP00_619"/>
<gene>
    <name evidence="2" type="ORF">EHP00_2647</name>
    <name evidence="3" type="ORF">EHP00_619</name>
</gene>
<name>A0A1W0E7K0_9MICR</name>
<reference evidence="3 4" key="1">
    <citation type="journal article" date="2017" name="Environ. Microbiol.">
        <title>Decay of the glycolytic pathway and adaptation to intranuclear parasitism within Enterocytozoonidae microsporidia.</title>
        <authorList>
            <person name="Wiredu Boakye D."/>
            <person name="Jaroenlak P."/>
            <person name="Prachumwat A."/>
            <person name="Williams T.A."/>
            <person name="Bateman K.S."/>
            <person name="Itsathitphaisarn O."/>
            <person name="Sritunyalucksana K."/>
            <person name="Paszkiewicz K.H."/>
            <person name="Moore K.A."/>
            <person name="Stentiford G.D."/>
            <person name="Williams B.A."/>
        </authorList>
    </citation>
    <scope>NUCLEOTIDE SEQUENCE [LARGE SCALE GENOMIC DNA]</scope>
    <source>
        <strain evidence="3 4">TH1</strain>
    </source>
</reference>
<dbReference type="EMBL" id="MNPJ01000032">
    <property type="protein sequence ID" value="OQS53481.1"/>
    <property type="molecule type" value="Genomic_DNA"/>
</dbReference>